<dbReference type="Proteomes" id="UP000683497">
    <property type="component" value="Chromosome"/>
</dbReference>
<proteinExistence type="predicted"/>
<organism evidence="1 2">
    <name type="scientific">Leclercia pneumoniae</name>
    <dbReference type="NCBI Taxonomy" id="2815358"/>
    <lineage>
        <taxon>Bacteria</taxon>
        <taxon>Pseudomonadati</taxon>
        <taxon>Pseudomonadota</taxon>
        <taxon>Gammaproteobacteria</taxon>
        <taxon>Enterobacterales</taxon>
        <taxon>Enterobacteriaceae</taxon>
        <taxon>Leclercia</taxon>
    </lineage>
</organism>
<reference evidence="1 2" key="1">
    <citation type="submission" date="2021-06" db="EMBL/GenBank/DDBJ databases">
        <title>Leclercia pneumoniae sp. nov.</title>
        <authorList>
            <person name="Hoenemann M."/>
            <person name="Viehweger A."/>
            <person name="Dietze N."/>
        </authorList>
    </citation>
    <scope>NUCLEOTIDE SEQUENCE [LARGE SCALE GENOMIC DNA]</scope>
    <source>
        <strain evidence="2">49125</strain>
    </source>
</reference>
<keyword evidence="2" id="KW-1185">Reference proteome</keyword>
<accession>A0ABX8JNA6</accession>
<evidence type="ECO:0000313" key="1">
    <source>
        <dbReference type="EMBL" id="QWW77801.1"/>
    </source>
</evidence>
<name>A0ABX8JNA6_9ENTR</name>
<protein>
    <submittedName>
        <fullName evidence="1">Two-component-system connector protein YcgZ</fullName>
    </submittedName>
</protein>
<evidence type="ECO:0000313" key="2">
    <source>
        <dbReference type="Proteomes" id="UP000683497"/>
    </source>
</evidence>
<dbReference type="EMBL" id="CP076838">
    <property type="protein sequence ID" value="QWW77801.1"/>
    <property type="molecule type" value="Genomic_DNA"/>
</dbReference>
<gene>
    <name evidence="1" type="ORF">KQ929_10910</name>
</gene>
<sequence length="79" mass="8996">MRHNRARSAAEAALVVYFNKKMLPTPEETLGAIVSEILKERVQLSRMTICSKLLGKIEMATDEDEIAHYNSLIALFFDR</sequence>
<dbReference type="RefSeq" id="WP_046887242.1">
    <property type="nucleotide sequence ID" value="NZ_CP071383.1"/>
</dbReference>